<sequence length="170" mass="20064">MITLEINQIFDLLIDSVLNKSSKELKNYCKNIGMTYKKPVPDVGQYSQLPPFDDRVCYEFNSPKANFVIFEFLIYSDKILQTGVNLYYNNTGLFSNYGNRAFELIKGFLDDYFGRNDEIKMFIYYDDHNLLGYVSYTLYIDQAVVNLKIGNAKIINEYFQISYQIRMRFK</sequence>
<accession>X1TF25</accession>
<gene>
    <name evidence="1" type="ORF">S12H4_53644</name>
</gene>
<dbReference type="EMBL" id="BARW01034180">
    <property type="protein sequence ID" value="GAJ03918.1"/>
    <property type="molecule type" value="Genomic_DNA"/>
</dbReference>
<dbReference type="AlphaFoldDB" id="X1TF25"/>
<reference evidence="1" key="1">
    <citation type="journal article" date="2014" name="Front. Microbiol.">
        <title>High frequency of phylogenetically diverse reductive dehalogenase-homologous genes in deep subseafloor sedimentary metagenomes.</title>
        <authorList>
            <person name="Kawai M."/>
            <person name="Futagami T."/>
            <person name="Toyoda A."/>
            <person name="Takaki Y."/>
            <person name="Nishi S."/>
            <person name="Hori S."/>
            <person name="Arai W."/>
            <person name="Tsubouchi T."/>
            <person name="Morono Y."/>
            <person name="Uchiyama I."/>
            <person name="Ito T."/>
            <person name="Fujiyama A."/>
            <person name="Inagaki F."/>
            <person name="Takami H."/>
        </authorList>
    </citation>
    <scope>NUCLEOTIDE SEQUENCE</scope>
    <source>
        <strain evidence="1">Expedition CK06-06</strain>
    </source>
</reference>
<protein>
    <submittedName>
        <fullName evidence="1">Uncharacterized protein</fullName>
    </submittedName>
</protein>
<evidence type="ECO:0000313" key="1">
    <source>
        <dbReference type="EMBL" id="GAJ03918.1"/>
    </source>
</evidence>
<name>X1TF25_9ZZZZ</name>
<proteinExistence type="predicted"/>
<comment type="caution">
    <text evidence="1">The sequence shown here is derived from an EMBL/GenBank/DDBJ whole genome shotgun (WGS) entry which is preliminary data.</text>
</comment>
<organism evidence="1">
    <name type="scientific">marine sediment metagenome</name>
    <dbReference type="NCBI Taxonomy" id="412755"/>
    <lineage>
        <taxon>unclassified sequences</taxon>
        <taxon>metagenomes</taxon>
        <taxon>ecological metagenomes</taxon>
    </lineage>
</organism>